<dbReference type="Proteomes" id="UP000484842">
    <property type="component" value="Unassembled WGS sequence"/>
</dbReference>
<organism evidence="2 3">
    <name type="scientific">Deinococcus terrestris</name>
    <dbReference type="NCBI Taxonomy" id="2651870"/>
    <lineage>
        <taxon>Bacteria</taxon>
        <taxon>Thermotogati</taxon>
        <taxon>Deinococcota</taxon>
        <taxon>Deinococci</taxon>
        <taxon>Deinococcales</taxon>
        <taxon>Deinococcaceae</taxon>
        <taxon>Deinococcus</taxon>
    </lineage>
</organism>
<dbReference type="EMBL" id="WBSL01000014">
    <property type="protein sequence ID" value="MPY68063.1"/>
    <property type="molecule type" value="Genomic_DNA"/>
</dbReference>
<dbReference type="AlphaFoldDB" id="A0A7X1NYD8"/>
<proteinExistence type="predicted"/>
<evidence type="ECO:0000313" key="2">
    <source>
        <dbReference type="EMBL" id="MPY68063.1"/>
    </source>
</evidence>
<feature type="compositionally biased region" description="Polar residues" evidence="1">
    <location>
        <begin position="55"/>
        <end position="64"/>
    </location>
</feature>
<feature type="region of interest" description="Disordered" evidence="1">
    <location>
        <begin position="45"/>
        <end position="64"/>
    </location>
</feature>
<sequence length="64" mass="6379">MNILKRSALGLFGLLVLFGLGAGLRQATPTVAAASGAYLAMPGGGDYEPEPEIGTQASPTTTAS</sequence>
<name>A0A7X1NYD8_9DEIO</name>
<gene>
    <name evidence="2" type="ORF">F8S09_15510</name>
</gene>
<keyword evidence="3" id="KW-1185">Reference proteome</keyword>
<comment type="caution">
    <text evidence="2">The sequence shown here is derived from an EMBL/GenBank/DDBJ whole genome shotgun (WGS) entry which is preliminary data.</text>
</comment>
<evidence type="ECO:0000256" key="1">
    <source>
        <dbReference type="SAM" id="MobiDB-lite"/>
    </source>
</evidence>
<protein>
    <submittedName>
        <fullName evidence="2">Uncharacterized protein</fullName>
    </submittedName>
</protein>
<evidence type="ECO:0000313" key="3">
    <source>
        <dbReference type="Proteomes" id="UP000484842"/>
    </source>
</evidence>
<reference evidence="2 3" key="1">
    <citation type="submission" date="2019-10" db="EMBL/GenBank/DDBJ databases">
        <title>Deinococcus sp. isolated from soil.</title>
        <authorList>
            <person name="Li Y."/>
            <person name="Wang J."/>
        </authorList>
    </citation>
    <scope>NUCLEOTIDE SEQUENCE [LARGE SCALE GENOMIC DNA]</scope>
    <source>
        <strain evidence="2 3">SDU3-2</strain>
    </source>
</reference>
<accession>A0A7X1NYD8</accession>
<dbReference type="RefSeq" id="WP_152872373.1">
    <property type="nucleotide sequence ID" value="NZ_WBSL01000014.1"/>
</dbReference>